<dbReference type="InterPro" id="IPR036291">
    <property type="entry name" value="NAD(P)-bd_dom_sf"/>
</dbReference>
<protein>
    <submittedName>
        <fullName evidence="2">Reductase</fullName>
    </submittedName>
</protein>
<organism evidence="2 3">
    <name type="scientific">Asanoa siamensis</name>
    <dbReference type="NCBI Taxonomy" id="926357"/>
    <lineage>
        <taxon>Bacteria</taxon>
        <taxon>Bacillati</taxon>
        <taxon>Actinomycetota</taxon>
        <taxon>Actinomycetes</taxon>
        <taxon>Micromonosporales</taxon>
        <taxon>Micromonosporaceae</taxon>
        <taxon>Asanoa</taxon>
    </lineage>
</organism>
<dbReference type="Gene3D" id="3.40.50.720">
    <property type="entry name" value="NAD(P)-binding Rossmann-like Domain"/>
    <property type="match status" value="1"/>
</dbReference>
<dbReference type="Pfam" id="PF01370">
    <property type="entry name" value="Epimerase"/>
    <property type="match status" value="1"/>
</dbReference>
<dbReference type="InterPro" id="IPR001509">
    <property type="entry name" value="Epimerase_deHydtase"/>
</dbReference>
<name>A0ABQ4D386_9ACTN</name>
<comment type="caution">
    <text evidence="2">The sequence shown here is derived from an EMBL/GenBank/DDBJ whole genome shotgun (WGS) entry which is preliminary data.</text>
</comment>
<evidence type="ECO:0000259" key="1">
    <source>
        <dbReference type="Pfam" id="PF01370"/>
    </source>
</evidence>
<feature type="domain" description="NAD-dependent epimerase/dehydratase" evidence="1">
    <location>
        <begin position="45"/>
        <end position="241"/>
    </location>
</feature>
<accession>A0ABQ4D386</accession>
<sequence length="387" mass="41536">MTPSTLRPLAQDWGIGGPGGTLSVAGRRPYPNGRTEWKARAMRSALVIGGTGLIGRAVALRLLSAGWNVSVSGRDPRRMPTELTAAGAELVLLDRDDPAGLAVAVGTGRDLLVDCVCFTAAQARVLLPQLSSVRSAVMISSKAVYIDDAGNHINSASSPRFKKPVTEQQPTMKPGDMPYATPEGYGANKVAAEQVLLDSGLPVTVLRPSKVHGRRANPPREWFFVKRALDRRRSVLLAGRGEGGDHPSAAANIAALVEVVAERPGCRILNAADPDVPNGLTISRVVAAQMGHIWHEILLDEDAPHDLGWHPWHHSPPIVLDTTAAQALGYRPVGNYADTVADEIDWLVDNVAVDAAWTPPGIDPETASSWFNYAGEDEWLRKPRVSR</sequence>
<gene>
    <name evidence="2" type="ORF">Asi02nite_75170</name>
</gene>
<keyword evidence="3" id="KW-1185">Reference proteome</keyword>
<dbReference type="SUPFAM" id="SSF51735">
    <property type="entry name" value="NAD(P)-binding Rossmann-fold domains"/>
    <property type="match status" value="1"/>
</dbReference>
<evidence type="ECO:0000313" key="3">
    <source>
        <dbReference type="Proteomes" id="UP000604117"/>
    </source>
</evidence>
<dbReference type="Proteomes" id="UP000604117">
    <property type="component" value="Unassembled WGS sequence"/>
</dbReference>
<dbReference type="EMBL" id="BONE01000113">
    <property type="protein sequence ID" value="GIF77999.1"/>
    <property type="molecule type" value="Genomic_DNA"/>
</dbReference>
<proteinExistence type="predicted"/>
<reference evidence="2 3" key="1">
    <citation type="submission" date="2021-01" db="EMBL/GenBank/DDBJ databases">
        <title>Whole genome shotgun sequence of Asanoa siamensis NBRC 107932.</title>
        <authorList>
            <person name="Komaki H."/>
            <person name="Tamura T."/>
        </authorList>
    </citation>
    <scope>NUCLEOTIDE SEQUENCE [LARGE SCALE GENOMIC DNA]</scope>
    <source>
        <strain evidence="2 3">NBRC 107932</strain>
    </source>
</reference>
<evidence type="ECO:0000313" key="2">
    <source>
        <dbReference type="EMBL" id="GIF77999.1"/>
    </source>
</evidence>